<proteinExistence type="inferred from homology"/>
<dbReference type="InterPro" id="IPR053927">
    <property type="entry name" value="FlgK_helical"/>
</dbReference>
<name>A0ABR7GFB7_9FIRM</name>
<comment type="subcellular location">
    <subcellularLocation>
        <location evidence="1">Bacterial flagellum</location>
    </subcellularLocation>
    <subcellularLocation>
        <location evidence="2">Secreted</location>
    </subcellularLocation>
</comment>
<dbReference type="InterPro" id="IPR001444">
    <property type="entry name" value="Flag_bb_rod_N"/>
</dbReference>
<comment type="similarity">
    <text evidence="3">Belongs to the flagella basal body rod proteins family.</text>
</comment>
<dbReference type="InterPro" id="IPR002371">
    <property type="entry name" value="FlgK"/>
</dbReference>
<keyword evidence="6" id="KW-0975">Bacterial flagellum</keyword>
<evidence type="ECO:0000256" key="2">
    <source>
        <dbReference type="ARBA" id="ARBA00004613"/>
    </source>
</evidence>
<dbReference type="PANTHER" id="PTHR30033:SF2">
    <property type="entry name" value="FLAGELLAR HOOK PROTEIN"/>
    <property type="match status" value="1"/>
</dbReference>
<evidence type="ECO:0000313" key="9">
    <source>
        <dbReference type="EMBL" id="MBC5686134.1"/>
    </source>
</evidence>
<dbReference type="PANTHER" id="PTHR30033">
    <property type="entry name" value="FLAGELLAR HOOK-ASSOCIATED PROTEIN 1"/>
    <property type="match status" value="1"/>
</dbReference>
<feature type="domain" description="Flagellar hook-associated protein FlgK helical" evidence="8">
    <location>
        <begin position="106"/>
        <end position="314"/>
    </location>
</feature>
<dbReference type="NCBIfam" id="TIGR02492">
    <property type="entry name" value="flgK_ends"/>
    <property type="match status" value="1"/>
</dbReference>
<evidence type="ECO:0000256" key="4">
    <source>
        <dbReference type="ARBA" id="ARBA00016244"/>
    </source>
</evidence>
<evidence type="ECO:0000256" key="6">
    <source>
        <dbReference type="ARBA" id="ARBA00023143"/>
    </source>
</evidence>
<evidence type="ECO:0000256" key="5">
    <source>
        <dbReference type="ARBA" id="ARBA00022525"/>
    </source>
</evidence>
<dbReference type="EMBL" id="JACOPG010000002">
    <property type="protein sequence ID" value="MBC5686134.1"/>
    <property type="molecule type" value="Genomic_DNA"/>
</dbReference>
<evidence type="ECO:0000256" key="3">
    <source>
        <dbReference type="ARBA" id="ARBA00009677"/>
    </source>
</evidence>
<dbReference type="Proteomes" id="UP000643810">
    <property type="component" value="Unassembled WGS sequence"/>
</dbReference>
<sequence length="621" mass="68639">MPSSFFGLTVAYSGLNASQASINTTANNISNVQTKGYSKQVVNLTASSALRCYQRYGSTGTGVTADSVTQLRDEYYDEKYWNNQATLGLYEKKLYYMEQIQNYYTDGTFSTTTSSGFSTIYAKMFNALDAVKTNAGSSASRNEFLSTAGELCTYFNSTAQQLQSLQTSINDEIKTTVDNVNSIAKKISMLNKQINIIEMEGGHANELRDQRATLVDELSKIVPTKVEEKKVTNSNYEDQYTGATYYTVKINGQTLVDNYEYNALACKSRDYKYNQSDVEGLYDLVWASTGASFDATATNMSGELRAMFEIRDGNNSENLTGRVTKTSSTSMTITGANITDIDKMNMPASGSIWVNNKQYFYDSFECETDADGNITSYTFDLNKPLTTDEQTKLANKKLVVGESVSFMGVPYYMNQMNTFLRSFCEAFNSIERTGVDADGNDMGSVFVAQNKALGTEYDMSDALNETDANGNVSGTTFTSSANNYYQLTAGNVKIAEECSDPDRFATHTKSDTEDGVDAYDLIEQLKNLQSKTELFRGGGGDTFLQCIYADVTVDTQECDVFTDNYTSISTTINNQRMSVSGVDEDEEALDLMKFQNAYNLASKCISVLADMYDQLILNTGV</sequence>
<dbReference type="RefSeq" id="WP_118280392.1">
    <property type="nucleotide sequence ID" value="NZ_JACOPG010000002.1"/>
</dbReference>
<keyword evidence="9" id="KW-0969">Cilium</keyword>
<keyword evidence="9" id="KW-0966">Cell projection</keyword>
<organism evidence="9 10">
    <name type="scientific">Roseburia lenta</name>
    <dbReference type="NCBI Taxonomy" id="2763061"/>
    <lineage>
        <taxon>Bacteria</taxon>
        <taxon>Bacillati</taxon>
        <taxon>Bacillota</taxon>
        <taxon>Clostridia</taxon>
        <taxon>Lachnospirales</taxon>
        <taxon>Lachnospiraceae</taxon>
        <taxon>Roseburia</taxon>
    </lineage>
</organism>
<keyword evidence="5" id="KW-0964">Secreted</keyword>
<reference evidence="9 10" key="1">
    <citation type="submission" date="2020-08" db="EMBL/GenBank/DDBJ databases">
        <title>Genome public.</title>
        <authorList>
            <person name="Liu C."/>
            <person name="Sun Q."/>
        </authorList>
    </citation>
    <scope>NUCLEOTIDE SEQUENCE [LARGE SCALE GENOMIC DNA]</scope>
    <source>
        <strain evidence="9 10">NSJ-9</strain>
    </source>
</reference>
<feature type="domain" description="Flagellar basal body rod protein N-terminal" evidence="7">
    <location>
        <begin position="9"/>
        <end position="37"/>
    </location>
</feature>
<keyword evidence="10" id="KW-1185">Reference proteome</keyword>
<comment type="caution">
    <text evidence="9">The sequence shown here is derived from an EMBL/GenBank/DDBJ whole genome shotgun (WGS) entry which is preliminary data.</text>
</comment>
<dbReference type="PRINTS" id="PR01005">
    <property type="entry name" value="FLGHOOKAP1"/>
</dbReference>
<dbReference type="Pfam" id="PF22638">
    <property type="entry name" value="FlgK_D1"/>
    <property type="match status" value="1"/>
</dbReference>
<protein>
    <recommendedName>
        <fullName evidence="4">Flagellar hook-associated protein 1</fullName>
    </recommendedName>
</protein>
<evidence type="ECO:0000259" key="7">
    <source>
        <dbReference type="Pfam" id="PF00460"/>
    </source>
</evidence>
<evidence type="ECO:0000259" key="8">
    <source>
        <dbReference type="Pfam" id="PF22638"/>
    </source>
</evidence>
<keyword evidence="9" id="KW-0282">Flagellum</keyword>
<evidence type="ECO:0000256" key="1">
    <source>
        <dbReference type="ARBA" id="ARBA00004365"/>
    </source>
</evidence>
<dbReference type="Pfam" id="PF00460">
    <property type="entry name" value="Flg_bb_rod"/>
    <property type="match status" value="1"/>
</dbReference>
<gene>
    <name evidence="9" type="primary">flgK</name>
    <name evidence="9" type="ORF">H8R94_05865</name>
</gene>
<accession>A0ABR7GFB7</accession>
<evidence type="ECO:0000313" key="10">
    <source>
        <dbReference type="Proteomes" id="UP000643810"/>
    </source>
</evidence>
<dbReference type="SUPFAM" id="SSF64518">
    <property type="entry name" value="Phase 1 flagellin"/>
    <property type="match status" value="1"/>
</dbReference>